<dbReference type="GO" id="GO:0047213">
    <property type="term" value="F:anthocyanidin 3-O-glucosyltransferase activity"/>
    <property type="evidence" value="ECO:0007669"/>
    <property type="project" value="UniProtKB-EC"/>
</dbReference>
<evidence type="ECO:0000256" key="4">
    <source>
        <dbReference type="ARBA" id="ARBA00022679"/>
    </source>
</evidence>
<evidence type="ECO:0000256" key="2">
    <source>
        <dbReference type="ARBA" id="ARBA00009995"/>
    </source>
</evidence>
<dbReference type="FunFam" id="3.40.50.2000:FF:000064">
    <property type="entry name" value="Glycosyltransferase"/>
    <property type="match status" value="1"/>
</dbReference>
<proteinExistence type="inferred from homology"/>
<evidence type="ECO:0000256" key="3">
    <source>
        <dbReference type="ARBA" id="ARBA00022676"/>
    </source>
</evidence>
<dbReference type="EMBL" id="CM004392">
    <property type="protein sequence ID" value="OAY48577.1"/>
    <property type="molecule type" value="Genomic_DNA"/>
</dbReference>
<dbReference type="PROSITE" id="PS00375">
    <property type="entry name" value="UDPGT"/>
    <property type="match status" value="1"/>
</dbReference>
<evidence type="ECO:0000256" key="5">
    <source>
        <dbReference type="ARBA" id="ARBA00047606"/>
    </source>
</evidence>
<dbReference type="CDD" id="cd03784">
    <property type="entry name" value="GT1_Gtf-like"/>
    <property type="match status" value="1"/>
</dbReference>
<sequence>MAETKHNVVMIPFMAQGHIIPFLALALQLEQRKGCTVTFVNTPLNIQKLRSSLPRNSSIHLLEIPFNSSDYGLPPDTENTDSLPHDLILNFLQSSLALKPVFRKLISDLVHESCGQPPVCIITDMFFSWCAEIAHEFGIFHAIFCGGGGYGFACCFSLWLNLPHRNTDSEEFTLPDFQEASKFHATQLTKHLRNADGRDSISVFQRKMLRGWYNADGILMNTVEELDKLGLTYFRRKIGRPVWPIGPALLSSRTRAGKATGIAPDVCEKWLDTKPLNSVLYISFGSQNTLSESNIVQLAMALEASSVNFIWVVRPPLGFDINSEFKAKEWLPEGFEERIKASGRGLLVQKWAPQVEILSHGAIAAFLSHCGWNSTLEALSCGVPIIGWPQAAEQFYNAKFLEEEIGVCVEVGRGLTCEVRHDAIARKIELVMNETEKGIEMRRRACDVRDMMKEAIKAEKGFVGSSAKAMDEFLNAAMLMRKDIDTSTRVPNGEVLKQLCPCRDG</sequence>
<dbReference type="UniPathway" id="UPA00009"/>
<dbReference type="SUPFAM" id="SSF53756">
    <property type="entry name" value="UDP-Glycosyltransferase/glycogen phosphorylase"/>
    <property type="match status" value="1"/>
</dbReference>
<reference evidence="10" key="1">
    <citation type="journal article" date="2016" name="Nat. Biotechnol.">
        <title>Sequencing wild and cultivated cassava and related species reveals extensive interspecific hybridization and genetic diversity.</title>
        <authorList>
            <person name="Bredeson J.V."/>
            <person name="Lyons J.B."/>
            <person name="Prochnik S.E."/>
            <person name="Wu G.A."/>
            <person name="Ha C.M."/>
            <person name="Edsinger-Gonzales E."/>
            <person name="Grimwood J."/>
            <person name="Schmutz J."/>
            <person name="Rabbi I.Y."/>
            <person name="Egesi C."/>
            <person name="Nauluvula P."/>
            <person name="Lebot V."/>
            <person name="Ndunguru J."/>
            <person name="Mkamilo G."/>
            <person name="Bart R.S."/>
            <person name="Setter T.L."/>
            <person name="Gleadow R.M."/>
            <person name="Kulakow P."/>
            <person name="Ferguson M.E."/>
            <person name="Rounsley S."/>
            <person name="Rokhsar D.S."/>
        </authorList>
    </citation>
    <scope>NUCLEOTIDE SEQUENCE [LARGE SCALE GENOMIC DNA]</scope>
    <source>
        <strain evidence="10">cv. AM560-2</strain>
    </source>
</reference>
<keyword evidence="4 6" id="KW-0808">Transferase</keyword>
<evidence type="ECO:0000256" key="7">
    <source>
        <dbReference type="RuleBase" id="RU362057"/>
    </source>
</evidence>
<evidence type="ECO:0000313" key="10">
    <source>
        <dbReference type="Proteomes" id="UP000091857"/>
    </source>
</evidence>
<comment type="similarity">
    <text evidence="2 6">Belongs to the UDP-glycosyltransferase family.</text>
</comment>
<dbReference type="InterPro" id="IPR058980">
    <property type="entry name" value="Glyco_transf_N"/>
</dbReference>
<evidence type="ECO:0000259" key="8">
    <source>
        <dbReference type="Pfam" id="PF26168"/>
    </source>
</evidence>
<dbReference type="AlphaFoldDB" id="A0A2C9VU07"/>
<dbReference type="EC" id="2.4.1.-" evidence="7"/>
<comment type="caution">
    <text evidence="9">The sequence shown here is derived from an EMBL/GenBank/DDBJ whole genome shotgun (WGS) entry which is preliminary data.</text>
</comment>
<gene>
    <name evidence="9" type="ORF">MANES_06G168401v8</name>
</gene>
<comment type="pathway">
    <text evidence="1">Pigment biosynthesis; anthocyanin biosynthesis.</text>
</comment>
<dbReference type="Pfam" id="PF26168">
    <property type="entry name" value="Glyco_transf_N"/>
    <property type="match status" value="1"/>
</dbReference>
<accession>A0A2C9VU07</accession>
<organism evidence="9 10">
    <name type="scientific">Manihot esculenta</name>
    <name type="common">Cassava</name>
    <name type="synonym">Jatropha manihot</name>
    <dbReference type="NCBI Taxonomy" id="3983"/>
    <lineage>
        <taxon>Eukaryota</taxon>
        <taxon>Viridiplantae</taxon>
        <taxon>Streptophyta</taxon>
        <taxon>Embryophyta</taxon>
        <taxon>Tracheophyta</taxon>
        <taxon>Spermatophyta</taxon>
        <taxon>Magnoliopsida</taxon>
        <taxon>eudicotyledons</taxon>
        <taxon>Gunneridae</taxon>
        <taxon>Pentapetalae</taxon>
        <taxon>rosids</taxon>
        <taxon>fabids</taxon>
        <taxon>Malpighiales</taxon>
        <taxon>Euphorbiaceae</taxon>
        <taxon>Crotonoideae</taxon>
        <taxon>Manihoteae</taxon>
        <taxon>Manihot</taxon>
    </lineage>
</organism>
<dbReference type="OrthoDB" id="5835829at2759"/>
<keyword evidence="3 6" id="KW-0328">Glycosyltransferase</keyword>
<dbReference type="GO" id="GO:0009718">
    <property type="term" value="P:anthocyanin-containing compound biosynthetic process"/>
    <property type="evidence" value="ECO:0007669"/>
    <property type="project" value="UniProtKB-UniPathway"/>
</dbReference>
<dbReference type="PANTHER" id="PTHR48047">
    <property type="entry name" value="GLYCOSYLTRANSFERASE"/>
    <property type="match status" value="1"/>
</dbReference>
<dbReference type="Pfam" id="PF00201">
    <property type="entry name" value="UDPGT"/>
    <property type="match status" value="1"/>
</dbReference>
<dbReference type="GO" id="GO:0035251">
    <property type="term" value="F:UDP-glucosyltransferase activity"/>
    <property type="evidence" value="ECO:0000318"/>
    <property type="project" value="GO_Central"/>
</dbReference>
<dbReference type="InterPro" id="IPR035595">
    <property type="entry name" value="UDP_glycos_trans_CS"/>
</dbReference>
<evidence type="ECO:0000256" key="1">
    <source>
        <dbReference type="ARBA" id="ARBA00004935"/>
    </source>
</evidence>
<dbReference type="PANTHER" id="PTHR48047:SF84">
    <property type="entry name" value="GLYCOSYLTRANSFERASE"/>
    <property type="match status" value="1"/>
</dbReference>
<dbReference type="Gene3D" id="3.40.50.2000">
    <property type="entry name" value="Glycogen Phosphorylase B"/>
    <property type="match status" value="2"/>
</dbReference>
<dbReference type="Proteomes" id="UP000091857">
    <property type="component" value="Chromosome 6"/>
</dbReference>
<evidence type="ECO:0000256" key="6">
    <source>
        <dbReference type="RuleBase" id="RU003718"/>
    </source>
</evidence>
<dbReference type="Gramene" id="Manes.06G168401.1.v8.1">
    <property type="protein sequence ID" value="Manes.06G168401.1.v8.1.CDS.1"/>
    <property type="gene ID" value="Manes.06G168401.v8.1"/>
</dbReference>
<protein>
    <recommendedName>
        <fullName evidence="7">Glycosyltransferase</fullName>
        <ecNumber evidence="7">2.4.1.-</ecNumber>
    </recommendedName>
</protein>
<name>A0A2C9VU07_MANES</name>
<feature type="domain" description="Glycosyltransferase N-terminal" evidence="8">
    <location>
        <begin position="8"/>
        <end position="247"/>
    </location>
</feature>
<dbReference type="InterPro" id="IPR002213">
    <property type="entry name" value="UDP_glucos_trans"/>
</dbReference>
<dbReference type="FunFam" id="3.40.50.2000:FF:000103">
    <property type="entry name" value="Glycosyltransferase"/>
    <property type="match status" value="1"/>
</dbReference>
<keyword evidence="10" id="KW-1185">Reference proteome</keyword>
<comment type="catalytic activity">
    <reaction evidence="5">
        <text>an anthocyanidin + UDP-alpha-D-glucose + H(+) = an anthocyanidin 3-O-beta-D-glucoside + UDP</text>
        <dbReference type="Rhea" id="RHEA:20093"/>
        <dbReference type="ChEBI" id="CHEBI:15378"/>
        <dbReference type="ChEBI" id="CHEBI:16307"/>
        <dbReference type="ChEBI" id="CHEBI:58223"/>
        <dbReference type="ChEBI" id="CHEBI:58885"/>
        <dbReference type="ChEBI" id="CHEBI:143576"/>
        <dbReference type="EC" id="2.4.1.115"/>
    </reaction>
</comment>
<evidence type="ECO:0000313" key="9">
    <source>
        <dbReference type="EMBL" id="OAY48577.1"/>
    </source>
</evidence>